<gene>
    <name evidence="1" type="ORF">AYI69_g10481</name>
</gene>
<keyword evidence="2" id="KW-1185">Reference proteome</keyword>
<evidence type="ECO:0000313" key="1">
    <source>
        <dbReference type="EMBL" id="OMJ09858.1"/>
    </source>
</evidence>
<evidence type="ECO:0000313" key="2">
    <source>
        <dbReference type="Proteomes" id="UP000187429"/>
    </source>
</evidence>
<organism evidence="1 2">
    <name type="scientific">Smittium culicis</name>
    <dbReference type="NCBI Taxonomy" id="133412"/>
    <lineage>
        <taxon>Eukaryota</taxon>
        <taxon>Fungi</taxon>
        <taxon>Fungi incertae sedis</taxon>
        <taxon>Zoopagomycota</taxon>
        <taxon>Kickxellomycotina</taxon>
        <taxon>Harpellomycetes</taxon>
        <taxon>Harpellales</taxon>
        <taxon>Legeriomycetaceae</taxon>
        <taxon>Smittium</taxon>
    </lineage>
</organism>
<dbReference type="Proteomes" id="UP000187429">
    <property type="component" value="Unassembled WGS sequence"/>
</dbReference>
<name>A0A1R1X5C9_9FUNG</name>
<protein>
    <submittedName>
        <fullName evidence="1">Uncharacterized protein</fullName>
    </submittedName>
</protein>
<proteinExistence type="predicted"/>
<dbReference type="EMBL" id="LSSM01006886">
    <property type="protein sequence ID" value="OMJ09858.1"/>
    <property type="molecule type" value="Genomic_DNA"/>
</dbReference>
<reference evidence="2" key="1">
    <citation type="submission" date="2017-01" db="EMBL/GenBank/DDBJ databases">
        <authorList>
            <person name="Wang Y."/>
            <person name="White M."/>
            <person name="Kvist S."/>
            <person name="Moncalvo J.-M."/>
        </authorList>
    </citation>
    <scope>NUCLEOTIDE SEQUENCE [LARGE SCALE GENOMIC DNA]</scope>
    <source>
        <strain evidence="2">ID-206-W2</strain>
    </source>
</reference>
<dbReference type="AlphaFoldDB" id="A0A1R1X5C9"/>
<comment type="caution">
    <text evidence="1">The sequence shown here is derived from an EMBL/GenBank/DDBJ whole genome shotgun (WGS) entry which is preliminary data.</text>
</comment>
<accession>A0A1R1X5C9</accession>
<sequence>MNSRRNFSTIFDHLKRQLIPYYRSAVRKSTEVENRMFDMISTTIYEKLVCWEHWLGSLLNRNTIHDDKWRSSRITAIFF</sequence>